<dbReference type="PANTHER" id="PTHR11403:SF7">
    <property type="entry name" value="CYTOCHROME C OXIDASE SUBUNIT 3"/>
    <property type="match status" value="1"/>
</dbReference>
<keyword evidence="4 10" id="KW-0812">Transmembrane</keyword>
<organism evidence="13">
    <name type="scientific">Phrynocephalus theobaldi orientalis</name>
    <dbReference type="NCBI Taxonomy" id="1318721"/>
    <lineage>
        <taxon>Eukaryota</taxon>
        <taxon>Metazoa</taxon>
        <taxon>Chordata</taxon>
        <taxon>Craniata</taxon>
        <taxon>Vertebrata</taxon>
        <taxon>Euteleostomi</taxon>
        <taxon>Lepidosauria</taxon>
        <taxon>Squamata</taxon>
        <taxon>Bifurcata</taxon>
        <taxon>Unidentata</taxon>
        <taxon>Episquamata</taxon>
        <taxon>Toxicofera</taxon>
        <taxon>Iguania</taxon>
        <taxon>Acrodonta</taxon>
        <taxon>Agamidae</taxon>
        <taxon>Agaminae</taxon>
        <taxon>Phrynocephalus</taxon>
    </lineage>
</organism>
<reference evidence="13" key="1">
    <citation type="journal article" date="2014" name="Mitochondrial DNA">
        <title>The complete mitochondrial genome of the toad-headed lizard subspecies, Phrynocephalus theobaldi orientalis (Reptilia, Squamata, Agamidae).</title>
        <authorList>
            <person name="Liao P."/>
            <person name="Jin Y."/>
        </authorList>
    </citation>
    <scope>NUCLEOTIDE SEQUENCE</scope>
</reference>
<dbReference type="GO" id="GO:0005743">
    <property type="term" value="C:mitochondrial inner membrane"/>
    <property type="evidence" value="ECO:0007669"/>
    <property type="project" value="UniProtKB-SubCell"/>
</dbReference>
<evidence type="ECO:0000256" key="9">
    <source>
        <dbReference type="ARBA" id="ARBA00049512"/>
    </source>
</evidence>
<protein>
    <recommendedName>
        <fullName evidence="3 10">Cytochrome c oxidase subunit 3</fullName>
    </recommendedName>
</protein>
<keyword evidence="8 11" id="KW-0472">Membrane</keyword>
<dbReference type="InterPro" id="IPR033945">
    <property type="entry name" value="Cyt_c_oxase_su3_dom"/>
</dbReference>
<dbReference type="Pfam" id="PF00510">
    <property type="entry name" value="COX3"/>
    <property type="match status" value="1"/>
</dbReference>
<comment type="similarity">
    <text evidence="2 10">Belongs to the cytochrome c oxidase subunit 3 family.</text>
</comment>
<evidence type="ECO:0000313" key="13">
    <source>
        <dbReference type="EMBL" id="AHZ88989.1"/>
    </source>
</evidence>
<evidence type="ECO:0000256" key="4">
    <source>
        <dbReference type="ARBA" id="ARBA00022692"/>
    </source>
</evidence>
<comment type="function">
    <text evidence="10">Component of the cytochrome c oxidase, the last enzyme in the mitochondrial electron transport chain which drives oxidative phosphorylation. The respiratory chain contains 3 multisubunit complexes succinate dehydrogenase (complex II, CII), ubiquinol-cytochrome c oxidoreductase (cytochrome b-c1 complex, complex III, CIII) and cytochrome c oxidase (complex IV, CIV), that cooperate to transfer electrons derived from NADH and succinate to molecular oxygen, creating an electrochemical gradient over the inner membrane that drives transmembrane transport and the ATP synthase. Cytochrome c oxidase is the component of the respiratory chain that catalyzes the reduction of oxygen to water. Electrons originating from reduced cytochrome c in the intermembrane space (IMS) are transferred via the dinuclear copper A center (CU(A)) of subunit 2 and heme A of subunit 1 to the active site in subunit 1, a binuclear center (BNC) formed by heme A3 and copper B (CU(B)). The BNC reduces molecular oxygen to 2 water molecules using 4 electrons from cytochrome c in the IMS and 4 protons from the mitochondrial matrix.</text>
</comment>
<dbReference type="InterPro" id="IPR000298">
    <property type="entry name" value="Cyt_c_oxidase-like_su3"/>
</dbReference>
<evidence type="ECO:0000256" key="11">
    <source>
        <dbReference type="SAM" id="Phobius"/>
    </source>
</evidence>
<keyword evidence="6" id="KW-1278">Translocase</keyword>
<dbReference type="FunFam" id="1.20.120.80:FF:000002">
    <property type="entry name" value="Cytochrome c oxidase subunit 3"/>
    <property type="match status" value="1"/>
</dbReference>
<dbReference type="InterPro" id="IPR024791">
    <property type="entry name" value="Cyt_c/ubiquinol_Oxase_su3"/>
</dbReference>
<dbReference type="InterPro" id="IPR035973">
    <property type="entry name" value="Cyt_c_oxidase_su3-like_sf"/>
</dbReference>
<feature type="domain" description="Heme-copper oxidase subunit III family profile" evidence="12">
    <location>
        <begin position="4"/>
        <end position="261"/>
    </location>
</feature>
<dbReference type="InterPro" id="IPR013833">
    <property type="entry name" value="Cyt_c_oxidase_su3_a-hlx"/>
</dbReference>
<dbReference type="GO" id="GO:0004129">
    <property type="term" value="F:cytochrome-c oxidase activity"/>
    <property type="evidence" value="ECO:0007669"/>
    <property type="project" value="UniProtKB-EC"/>
</dbReference>
<evidence type="ECO:0000256" key="5">
    <source>
        <dbReference type="ARBA" id="ARBA00022792"/>
    </source>
</evidence>
<evidence type="ECO:0000259" key="12">
    <source>
        <dbReference type="PROSITE" id="PS50253"/>
    </source>
</evidence>
<dbReference type="PROSITE" id="PS50253">
    <property type="entry name" value="COX3"/>
    <property type="match status" value="1"/>
</dbReference>
<dbReference type="SUPFAM" id="SSF81452">
    <property type="entry name" value="Cytochrome c oxidase subunit III-like"/>
    <property type="match status" value="1"/>
</dbReference>
<dbReference type="Gene3D" id="1.20.120.80">
    <property type="entry name" value="Cytochrome c oxidase, subunit III, four-helix bundle"/>
    <property type="match status" value="1"/>
</dbReference>
<geneLocation type="mitochondrion" evidence="13"/>
<feature type="transmembrane region" description="Helical" evidence="11">
    <location>
        <begin position="240"/>
        <end position="260"/>
    </location>
</feature>
<name>A0A059VAS0_9SAUR</name>
<evidence type="ECO:0000256" key="3">
    <source>
        <dbReference type="ARBA" id="ARBA00015944"/>
    </source>
</evidence>
<dbReference type="Gene3D" id="1.10.287.70">
    <property type="match status" value="1"/>
</dbReference>
<comment type="catalytic activity">
    <reaction evidence="9">
        <text>4 Fe(II)-[cytochrome c] + O2 + 8 H(+)(in) = 4 Fe(III)-[cytochrome c] + 2 H2O + 4 H(+)(out)</text>
        <dbReference type="Rhea" id="RHEA:11436"/>
        <dbReference type="Rhea" id="RHEA-COMP:10350"/>
        <dbReference type="Rhea" id="RHEA-COMP:14399"/>
        <dbReference type="ChEBI" id="CHEBI:15377"/>
        <dbReference type="ChEBI" id="CHEBI:15378"/>
        <dbReference type="ChEBI" id="CHEBI:15379"/>
        <dbReference type="ChEBI" id="CHEBI:29033"/>
        <dbReference type="ChEBI" id="CHEBI:29034"/>
        <dbReference type="EC" id="7.1.1.9"/>
    </reaction>
    <physiologicalReaction direction="left-to-right" evidence="9">
        <dbReference type="Rhea" id="RHEA:11437"/>
    </physiologicalReaction>
</comment>
<feature type="transmembrane region" description="Helical" evidence="11">
    <location>
        <begin position="83"/>
        <end position="107"/>
    </location>
</feature>
<dbReference type="GO" id="GO:0006123">
    <property type="term" value="P:mitochondrial electron transport, cytochrome c to oxygen"/>
    <property type="evidence" value="ECO:0007669"/>
    <property type="project" value="TreeGrafter"/>
</dbReference>
<feature type="transmembrane region" description="Helical" evidence="11">
    <location>
        <begin position="127"/>
        <end position="147"/>
    </location>
</feature>
<evidence type="ECO:0000256" key="10">
    <source>
        <dbReference type="RuleBase" id="RU003375"/>
    </source>
</evidence>
<sequence length="261" mass="30249">MTHQMHPFHMVTPSPWPILSAMSAFTLVSGLVTWMHSKTTTLMSLGLSTTLLTSYQWWRDIVRESTFQGHHTKAVQKNLRYGMILFISSELLFFFGFFWAFFFLSLNPTHNIGMQWPPKGITPLNPFEVPLLNTMVLLASGFTITWAHHSLMEGKRKKTIIALTMTIMLGITFTSLQAMEYYEASFTMSDSVYGSIFFLTTGFHGLHVMIGTTFLIVCLMRQNLFHFTTTHHFGFEAAAWYWHFVDMVWIFLFTSIYWWGS</sequence>
<dbReference type="PANTHER" id="PTHR11403">
    <property type="entry name" value="CYTOCHROME C OXIDASE SUBUNIT III"/>
    <property type="match status" value="1"/>
</dbReference>
<evidence type="ECO:0000256" key="8">
    <source>
        <dbReference type="ARBA" id="ARBA00023136"/>
    </source>
</evidence>
<keyword evidence="10 13" id="KW-0496">Mitochondrion</keyword>
<dbReference type="AlphaFoldDB" id="A0A059VAS0"/>
<dbReference type="CDD" id="cd01665">
    <property type="entry name" value="Cyt_c_Oxidase_III"/>
    <property type="match status" value="1"/>
</dbReference>
<keyword evidence="7 11" id="KW-1133">Transmembrane helix</keyword>
<evidence type="ECO:0000256" key="2">
    <source>
        <dbReference type="ARBA" id="ARBA00010581"/>
    </source>
</evidence>
<evidence type="ECO:0000256" key="7">
    <source>
        <dbReference type="ARBA" id="ARBA00022989"/>
    </source>
</evidence>
<gene>
    <name evidence="13" type="primary">COX3</name>
</gene>
<feature type="transmembrane region" description="Helical" evidence="11">
    <location>
        <begin position="16"/>
        <end position="35"/>
    </location>
</feature>
<feature type="transmembrane region" description="Helical" evidence="11">
    <location>
        <begin position="159"/>
        <end position="176"/>
    </location>
</feature>
<proteinExistence type="inferred from homology"/>
<feature type="transmembrane region" description="Helical" evidence="11">
    <location>
        <begin position="196"/>
        <end position="219"/>
    </location>
</feature>
<dbReference type="EMBL" id="KJ551842">
    <property type="protein sequence ID" value="AHZ88989.1"/>
    <property type="molecule type" value="Genomic_DNA"/>
</dbReference>
<accession>A0A059VAS0</accession>
<evidence type="ECO:0000256" key="6">
    <source>
        <dbReference type="ARBA" id="ARBA00022967"/>
    </source>
</evidence>
<evidence type="ECO:0000256" key="1">
    <source>
        <dbReference type="ARBA" id="ARBA00004448"/>
    </source>
</evidence>
<keyword evidence="5" id="KW-0999">Mitochondrion inner membrane</keyword>
<comment type="subcellular location">
    <subcellularLocation>
        <location evidence="1">Mitochondrion inner membrane</location>
        <topology evidence="1">Multi-pass membrane protein</topology>
    </subcellularLocation>
</comment>